<reference evidence="18 19" key="1">
    <citation type="submission" date="2024-01" db="EMBL/GenBank/DDBJ databases">
        <title>Comparative genomics of Cryptococcus and Kwoniella reveals pathogenesis evolution and contrasting modes of karyotype evolution via chromosome fusion or intercentromeric recombination.</title>
        <authorList>
            <person name="Coelho M.A."/>
            <person name="David-Palma M."/>
            <person name="Shea T."/>
            <person name="Bowers K."/>
            <person name="McGinley-Smith S."/>
            <person name="Mohammad A.W."/>
            <person name="Gnirke A."/>
            <person name="Yurkov A.M."/>
            <person name="Nowrousian M."/>
            <person name="Sun S."/>
            <person name="Cuomo C.A."/>
            <person name="Heitman J."/>
        </authorList>
    </citation>
    <scope>NUCLEOTIDE SEQUENCE [LARGE SCALE GENOMIC DNA]</scope>
    <source>
        <strain evidence="18">CBS 11374</strain>
    </source>
</reference>
<dbReference type="PANTHER" id="PTHR16308:SF13">
    <property type="entry name" value="PROTEIN LINGERER"/>
    <property type="match status" value="1"/>
</dbReference>
<feature type="region of interest" description="Disordered" evidence="16">
    <location>
        <begin position="52"/>
        <end position="234"/>
    </location>
</feature>
<feature type="compositionally biased region" description="Low complexity" evidence="16">
    <location>
        <begin position="591"/>
        <end position="623"/>
    </location>
</feature>
<feature type="compositionally biased region" description="Low complexity" evidence="16">
    <location>
        <begin position="864"/>
        <end position="901"/>
    </location>
</feature>
<feature type="compositionally biased region" description="Polar residues" evidence="16">
    <location>
        <begin position="162"/>
        <end position="175"/>
    </location>
</feature>
<dbReference type="PROSITE" id="PS51140">
    <property type="entry name" value="CUE"/>
    <property type="match status" value="1"/>
</dbReference>
<keyword evidence="9" id="KW-0227">DNA damage</keyword>
<keyword evidence="11" id="KW-0832">Ubl conjugation</keyword>
<feature type="region of interest" description="Disordered" evidence="16">
    <location>
        <begin position="740"/>
        <end position="942"/>
    </location>
</feature>
<feature type="compositionally biased region" description="Low complexity" evidence="16">
    <location>
        <begin position="776"/>
        <end position="785"/>
    </location>
</feature>
<evidence type="ECO:0000256" key="15">
    <source>
        <dbReference type="ARBA" id="ARBA00023242"/>
    </source>
</evidence>
<keyword evidence="19" id="KW-1185">Reference proteome</keyword>
<sequence>MASVDELAVKYSSQLSQLQSIFPSWDEGDLVFTLQDTKGNVEEAALSITEGRASQFTSATKKKPVKSKETYTKGHSNRNADTGGWEAVNGDAAAGRGERPTRGGRGGARGGRGGRGGEPFRGGRGGRGGFRGGRGGLSNANGHSKPTTTEEFPTTTATTTEGWANQVQQATSAEQTDGEAPAETSNGDDFSGAGGWGDAPAPKELEKAAKTGGTGWQKEIEKPIQVASSSVPPAAKPKLTWAQIAKPAEKPKPIPAPVPVVSEAAPEPEAEQTITSDEPVAQDDVEVAPEVSEETPVEDVEAFGDAPAPEEIEEEAAALESAAAAEEPFTAAPAEDLLPEEAAPAQPEAATDAWESDPAIAGSGAQPDWAKTEAAPAIAPEPVTTYQGPPGFNSVVAKAAPGVQAAQQPRSSSRAAQRYKDAEGQGVVLPPTAASGISGVEMQFGSLSFGGINGDGVDSPVPAAEPKPESPIQAAPAPAPVAASPVRSTQPSAPAQAQQPSAPTPVAAPSAPSAPFYSQPQQTAQPSQPQPQQQQSYTSPHQTLQQQMQAYQYLQQQQNPSHSQSQDQGLHPSQNNQYYRQQDFYNPIGSQAQQQQQQPTEAQGHQQGQAQQSAQPQQPASSPYDAPFGAFGQQSHLFGQPAQQQNQHAQTNDPYGSAQRAYDSYTASGYPRPPVDEPKAAAPTPTHAASAPAQPPHQQSGYYSQMGNMGYYQQGPYNPYYQYGQAPQAGFQQYYPLAGRNLYGQPAPQAPPAPIPSNKPQPPTSQSPYGGPPSYPSSASYDDQSFGGGLGRYGESKTQSTPGAGQQGSAVGVGAGQSLAPGSYNQQGLHNFLGTSNTSTTGGSASSQVNARAQATTPDDGFKSSASSQQQGGAARSQNQIQQGINPNNAASAAAQNQNQQGFSSYPYGGAGGAGGYGGQDWGHYGAAGHYGSRNGYQQWQQ</sequence>
<feature type="compositionally biased region" description="Low complexity" evidence="16">
    <location>
        <begin position="640"/>
        <end position="650"/>
    </location>
</feature>
<feature type="compositionally biased region" description="Low complexity" evidence="16">
    <location>
        <begin position="470"/>
        <end position="568"/>
    </location>
</feature>
<dbReference type="Proteomes" id="UP001329825">
    <property type="component" value="Chromosome 2"/>
</dbReference>
<keyword evidence="8" id="KW-0597">Phosphoprotein</keyword>
<feature type="compositionally biased region" description="Gly residues" evidence="16">
    <location>
        <begin position="909"/>
        <end position="921"/>
    </location>
</feature>
<dbReference type="InterPro" id="IPR041803">
    <property type="entry name" value="DEF1_CUE"/>
</dbReference>
<keyword evidence="10" id="KW-0833">Ubl conjugation pathway</keyword>
<evidence type="ECO:0000256" key="8">
    <source>
        <dbReference type="ARBA" id="ARBA00022553"/>
    </source>
</evidence>
<proteinExistence type="inferred from homology"/>
<keyword evidence="7" id="KW-0963">Cytoplasm</keyword>
<comment type="similarity">
    <text evidence="4">Belongs to the DEF1 family.</text>
</comment>
<evidence type="ECO:0000256" key="11">
    <source>
        <dbReference type="ARBA" id="ARBA00022843"/>
    </source>
</evidence>
<feature type="compositionally biased region" description="Acidic residues" evidence="16">
    <location>
        <begin position="280"/>
        <end position="317"/>
    </location>
</feature>
<keyword evidence="15" id="KW-0539">Nucleus</keyword>
<gene>
    <name evidence="18" type="ORF">IL334_002154</name>
</gene>
<feature type="compositionally biased region" description="Low complexity" evidence="16">
    <location>
        <begin position="680"/>
        <end position="700"/>
    </location>
</feature>
<evidence type="ECO:0000256" key="12">
    <source>
        <dbReference type="ARBA" id="ARBA00022895"/>
    </source>
</evidence>
<dbReference type="CDD" id="cd14368">
    <property type="entry name" value="CUE_DEF1_like"/>
    <property type="match status" value="1"/>
</dbReference>
<evidence type="ECO:0000256" key="1">
    <source>
        <dbReference type="ARBA" id="ARBA00004123"/>
    </source>
</evidence>
<protein>
    <recommendedName>
        <fullName evidence="5">RNA polymerase II degradation factor 1</fullName>
    </recommendedName>
</protein>
<evidence type="ECO:0000256" key="3">
    <source>
        <dbReference type="ARBA" id="ARBA00004574"/>
    </source>
</evidence>
<feature type="compositionally biased region" description="Low complexity" evidence="16">
    <location>
        <begin position="404"/>
        <end position="416"/>
    </location>
</feature>
<dbReference type="InterPro" id="IPR051833">
    <property type="entry name" value="TC-DDR_regulator"/>
</dbReference>
<evidence type="ECO:0000256" key="2">
    <source>
        <dbReference type="ARBA" id="ARBA00004496"/>
    </source>
</evidence>
<feature type="region of interest" description="Disordered" evidence="16">
    <location>
        <begin position="400"/>
        <end position="433"/>
    </location>
</feature>
<keyword evidence="13" id="KW-0238">DNA-binding</keyword>
<feature type="domain" description="CUE" evidence="17">
    <location>
        <begin position="10"/>
        <end position="53"/>
    </location>
</feature>
<dbReference type="RefSeq" id="XP_062789951.1">
    <property type="nucleotide sequence ID" value="XM_062933900.1"/>
</dbReference>
<evidence type="ECO:0000256" key="13">
    <source>
        <dbReference type="ARBA" id="ARBA00023125"/>
    </source>
</evidence>
<feature type="region of interest" description="Disordered" evidence="16">
    <location>
        <begin position="246"/>
        <end position="371"/>
    </location>
</feature>
<feature type="compositionally biased region" description="Low complexity" evidence="16">
    <location>
        <begin position="147"/>
        <end position="161"/>
    </location>
</feature>
<comment type="subcellular location">
    <subcellularLocation>
        <location evidence="3">Chromosome</location>
        <location evidence="3">Telomere</location>
    </subcellularLocation>
    <subcellularLocation>
        <location evidence="2">Cytoplasm</location>
    </subcellularLocation>
    <subcellularLocation>
        <location evidence="1">Nucleus</location>
    </subcellularLocation>
</comment>
<feature type="compositionally biased region" description="Polar residues" evidence="16">
    <location>
        <begin position="571"/>
        <end position="590"/>
    </location>
</feature>
<feature type="region of interest" description="Disordered" evidence="16">
    <location>
        <begin position="445"/>
        <end position="709"/>
    </location>
</feature>
<feature type="compositionally biased region" description="Low complexity" evidence="16">
    <location>
        <begin position="803"/>
        <end position="818"/>
    </location>
</feature>
<evidence type="ECO:0000313" key="18">
    <source>
        <dbReference type="EMBL" id="WRT65211.1"/>
    </source>
</evidence>
<dbReference type="GeneID" id="87954285"/>
<dbReference type="Pfam" id="PF02845">
    <property type="entry name" value="CUE"/>
    <property type="match status" value="1"/>
</dbReference>
<feature type="compositionally biased region" description="Polar residues" evidence="16">
    <location>
        <begin position="848"/>
        <end position="857"/>
    </location>
</feature>
<feature type="compositionally biased region" description="Low complexity" evidence="16">
    <location>
        <begin position="834"/>
        <end position="847"/>
    </location>
</feature>
<evidence type="ECO:0000256" key="6">
    <source>
        <dbReference type="ARBA" id="ARBA00022454"/>
    </source>
</evidence>
<feature type="compositionally biased region" description="Low complexity" evidence="16">
    <location>
        <begin position="318"/>
        <end position="353"/>
    </location>
</feature>
<evidence type="ECO:0000256" key="7">
    <source>
        <dbReference type="ARBA" id="ARBA00022490"/>
    </source>
</evidence>
<dbReference type="EMBL" id="CP141882">
    <property type="protein sequence ID" value="WRT65211.1"/>
    <property type="molecule type" value="Genomic_DNA"/>
</dbReference>
<evidence type="ECO:0000256" key="14">
    <source>
        <dbReference type="ARBA" id="ARBA00023204"/>
    </source>
</evidence>
<dbReference type="PANTHER" id="PTHR16308">
    <property type="entry name" value="UBIQUITIN ASSOCIATED PROTEIN 2-LIKE/LINGERER"/>
    <property type="match status" value="1"/>
</dbReference>
<keyword evidence="14" id="KW-0234">DNA repair</keyword>
<evidence type="ECO:0000256" key="10">
    <source>
        <dbReference type="ARBA" id="ARBA00022786"/>
    </source>
</evidence>
<feature type="compositionally biased region" description="Pro residues" evidence="16">
    <location>
        <begin position="748"/>
        <end position="775"/>
    </location>
</feature>
<name>A0ABZ1CWZ0_9TREE</name>
<evidence type="ECO:0000256" key="5">
    <source>
        <dbReference type="ARBA" id="ARBA00020536"/>
    </source>
</evidence>
<dbReference type="InterPro" id="IPR003892">
    <property type="entry name" value="CUE"/>
</dbReference>
<organism evidence="18 19">
    <name type="scientific">Kwoniella shivajii</name>
    <dbReference type="NCBI Taxonomy" id="564305"/>
    <lineage>
        <taxon>Eukaryota</taxon>
        <taxon>Fungi</taxon>
        <taxon>Dikarya</taxon>
        <taxon>Basidiomycota</taxon>
        <taxon>Agaricomycotina</taxon>
        <taxon>Tremellomycetes</taxon>
        <taxon>Tremellales</taxon>
        <taxon>Cryptococcaceae</taxon>
        <taxon>Kwoniella</taxon>
    </lineage>
</organism>
<feature type="compositionally biased region" description="Gly residues" evidence="16">
    <location>
        <begin position="103"/>
        <end position="136"/>
    </location>
</feature>
<keyword evidence="12" id="KW-0779">Telomere</keyword>
<accession>A0ABZ1CWZ0</accession>
<evidence type="ECO:0000259" key="17">
    <source>
        <dbReference type="PROSITE" id="PS51140"/>
    </source>
</evidence>
<evidence type="ECO:0000256" key="4">
    <source>
        <dbReference type="ARBA" id="ARBA00005491"/>
    </source>
</evidence>
<evidence type="ECO:0000313" key="19">
    <source>
        <dbReference type="Proteomes" id="UP001329825"/>
    </source>
</evidence>
<evidence type="ECO:0000256" key="9">
    <source>
        <dbReference type="ARBA" id="ARBA00022763"/>
    </source>
</evidence>
<keyword evidence="6" id="KW-0158">Chromosome</keyword>
<evidence type="ECO:0000256" key="16">
    <source>
        <dbReference type="SAM" id="MobiDB-lite"/>
    </source>
</evidence>